<accession>A0A6M0SKL8</accession>
<comment type="caution">
    <text evidence="1">The sequence shown here is derived from an EMBL/GenBank/DDBJ whole genome shotgun (WGS) entry which is preliminary data.</text>
</comment>
<dbReference type="RefSeq" id="WP_222671018.1">
    <property type="nucleotide sequence ID" value="NZ_JACBCZ010000004.1"/>
</dbReference>
<evidence type="ECO:0000313" key="1">
    <source>
        <dbReference type="EMBL" id="NFA41497.1"/>
    </source>
</evidence>
<protein>
    <submittedName>
        <fullName evidence="1">Uncharacterized protein</fullName>
    </submittedName>
</protein>
<name>A0A6M0SKL8_CLOBO</name>
<organism evidence="1 2">
    <name type="scientific">Clostridium botulinum</name>
    <dbReference type="NCBI Taxonomy" id="1491"/>
    <lineage>
        <taxon>Bacteria</taxon>
        <taxon>Bacillati</taxon>
        <taxon>Bacillota</taxon>
        <taxon>Clostridia</taxon>
        <taxon>Eubacteriales</taxon>
        <taxon>Clostridiaceae</taxon>
        <taxon>Clostridium</taxon>
    </lineage>
</organism>
<proteinExistence type="predicted"/>
<dbReference type="Proteomes" id="UP000472355">
    <property type="component" value="Unassembled WGS sequence"/>
</dbReference>
<reference evidence="1 2" key="1">
    <citation type="submission" date="2019-02" db="EMBL/GenBank/DDBJ databases">
        <title>Genome sequencing of Clostridium botulinum clinical isolates.</title>
        <authorList>
            <person name="Brunt J."/>
            <person name="Van Vliet A.H.M."/>
            <person name="Stringer S.C."/>
            <person name="Grant K.A."/>
            <person name="Carter A.C."/>
            <person name="Peck M.W."/>
        </authorList>
    </citation>
    <scope>NUCLEOTIDE SEQUENCE [LARGE SCALE GENOMIC DNA]</scope>
    <source>
        <strain evidence="1 2">H113700579</strain>
    </source>
</reference>
<evidence type="ECO:0000313" key="2">
    <source>
        <dbReference type="Proteomes" id="UP000472355"/>
    </source>
</evidence>
<sequence length="132" mass="14637">MKPKKDGSLYAAVDDYGEFIKAGEESYEKAKPTEQLVGAAVADVHAELVIEQLKWLPMGDRWFGEKTGLGDENSYKENTECIERITELQKGVHKFFKDLSGDERAFEGFTNIYENALIVSGGISSLIGVAKE</sequence>
<dbReference type="AlphaFoldDB" id="A0A6M0SKL8"/>
<dbReference type="EMBL" id="SGKU01000004">
    <property type="protein sequence ID" value="NFA41497.1"/>
    <property type="molecule type" value="Genomic_DNA"/>
</dbReference>
<gene>
    <name evidence="1" type="ORF">EXM65_02595</name>
</gene>